<dbReference type="AlphaFoldDB" id="A0AAU8LF40"/>
<reference evidence="1" key="1">
    <citation type="journal article" date="2014" name="Genome Announc.">
        <title>Draft Genome Sequences of a Phylogenetically Diverse Suite of Pseudomonas syringae Strains from Multiple Source Populations.</title>
        <authorList>
            <person name="Baltrus D.A."/>
            <person name="Yourstone S."/>
            <person name="Lind A."/>
            <person name="Guilbaud C."/>
            <person name="Sands D.C."/>
            <person name="Jones C.D."/>
            <person name="Morris C.E."/>
            <person name="Dangl J.L."/>
        </authorList>
    </citation>
    <scope>NUCLEOTIDE SEQUENCE</scope>
    <source>
        <strain evidence="1">CC1417</strain>
    </source>
</reference>
<organism evidence="1">
    <name type="scientific">Pseudomonas syringae CC1417</name>
    <dbReference type="NCBI Taxonomy" id="1357272"/>
    <lineage>
        <taxon>Bacteria</taxon>
        <taxon>Pseudomonadati</taxon>
        <taxon>Pseudomonadota</taxon>
        <taxon>Gammaproteobacteria</taxon>
        <taxon>Pseudomonadales</taxon>
        <taxon>Pseudomonadaceae</taxon>
        <taxon>Pseudomonas</taxon>
        <taxon>Pseudomonas syringae</taxon>
    </lineage>
</organism>
<accession>A0AAU8LF40</accession>
<gene>
    <name evidence="1" type="ORF">N011_22615</name>
</gene>
<dbReference type="EMBL" id="CP159362">
    <property type="protein sequence ID" value="XCN67248.1"/>
    <property type="molecule type" value="Genomic_DNA"/>
</dbReference>
<dbReference type="Pfam" id="PF03692">
    <property type="entry name" value="CxxCxxCC"/>
    <property type="match status" value="1"/>
</dbReference>
<dbReference type="InterPro" id="IPR005358">
    <property type="entry name" value="Puta_zinc/iron-chelating_dom"/>
</dbReference>
<reference evidence="1" key="2">
    <citation type="submission" date="2024-07" db="EMBL/GenBank/DDBJ databases">
        <title>A complete genome sequence for Pseudomonas syringae CC1417.</title>
        <authorList>
            <person name="Baltrus D.A."/>
        </authorList>
    </citation>
    <scope>NUCLEOTIDE SEQUENCE</scope>
    <source>
        <strain evidence="1">CC1417</strain>
    </source>
</reference>
<evidence type="ECO:0000313" key="1">
    <source>
        <dbReference type="EMBL" id="XCN67248.1"/>
    </source>
</evidence>
<proteinExistence type="predicted"/>
<name>A0AAU8LF40_PSESX</name>
<sequence>MNKEQLIQLARPVAHQAFETAMKVALKSSPEKARRDSIRALDNVLSKAGRLDKAQIECRDGCSFCCYIRVVATPVEVFGLIDYLRSTLSVYKFSNFVERVDAAANTVRPMTAAEHLRTNVRCPALLDGRCIAYAARPLRCRTHHSKSANACQAEYDHPEVEVGPITWLPFRKYQGAAHIQGFEAGIEQAGFDAKPYELIAALHEALSSPTAEIEFLQGRRAFKSVPAAEE</sequence>
<protein>
    <submittedName>
        <fullName evidence="1">YkgJ family cysteine cluster protein</fullName>
    </submittedName>
</protein>